<dbReference type="Proteomes" id="UP000001312">
    <property type="component" value="Unassembled WGS sequence"/>
</dbReference>
<accession>A7ED75</accession>
<proteinExistence type="predicted"/>
<organism evidence="1 2">
    <name type="scientific">Sclerotinia sclerotiorum (strain ATCC 18683 / 1980 / Ss-1)</name>
    <name type="common">White mold</name>
    <name type="synonym">Whetzelinia sclerotiorum</name>
    <dbReference type="NCBI Taxonomy" id="665079"/>
    <lineage>
        <taxon>Eukaryota</taxon>
        <taxon>Fungi</taxon>
        <taxon>Dikarya</taxon>
        <taxon>Ascomycota</taxon>
        <taxon>Pezizomycotina</taxon>
        <taxon>Leotiomycetes</taxon>
        <taxon>Helotiales</taxon>
        <taxon>Sclerotiniaceae</taxon>
        <taxon>Sclerotinia</taxon>
    </lineage>
</organism>
<gene>
    <name evidence="1" type="ORF">SS1G_03265</name>
</gene>
<sequence length="42" mass="4691">MPKETLKADLELVASPQAASYIGSVPVELHRRRFVFSISIHP</sequence>
<reference evidence="2" key="1">
    <citation type="journal article" date="2011" name="PLoS Genet.">
        <title>Genomic analysis of the necrotrophic fungal pathogens Sclerotinia sclerotiorum and Botrytis cinerea.</title>
        <authorList>
            <person name="Amselem J."/>
            <person name="Cuomo C.A."/>
            <person name="van Kan J.A."/>
            <person name="Viaud M."/>
            <person name="Benito E.P."/>
            <person name="Couloux A."/>
            <person name="Coutinho P.M."/>
            <person name="de Vries R.P."/>
            <person name="Dyer P.S."/>
            <person name="Fillinger S."/>
            <person name="Fournier E."/>
            <person name="Gout L."/>
            <person name="Hahn M."/>
            <person name="Kohn L."/>
            <person name="Lapalu N."/>
            <person name="Plummer K.M."/>
            <person name="Pradier J.M."/>
            <person name="Quevillon E."/>
            <person name="Sharon A."/>
            <person name="Simon A."/>
            <person name="ten Have A."/>
            <person name="Tudzynski B."/>
            <person name="Tudzynski P."/>
            <person name="Wincker P."/>
            <person name="Andrew M."/>
            <person name="Anthouard V."/>
            <person name="Beever R.E."/>
            <person name="Beffa R."/>
            <person name="Benoit I."/>
            <person name="Bouzid O."/>
            <person name="Brault B."/>
            <person name="Chen Z."/>
            <person name="Choquer M."/>
            <person name="Collemare J."/>
            <person name="Cotton P."/>
            <person name="Danchin E.G."/>
            <person name="Da Silva C."/>
            <person name="Gautier A."/>
            <person name="Giraud C."/>
            <person name="Giraud T."/>
            <person name="Gonzalez C."/>
            <person name="Grossetete S."/>
            <person name="Guldener U."/>
            <person name="Henrissat B."/>
            <person name="Howlett B.J."/>
            <person name="Kodira C."/>
            <person name="Kretschmer M."/>
            <person name="Lappartient A."/>
            <person name="Leroch M."/>
            <person name="Levis C."/>
            <person name="Mauceli E."/>
            <person name="Neuveglise C."/>
            <person name="Oeser B."/>
            <person name="Pearson M."/>
            <person name="Poulain J."/>
            <person name="Poussereau N."/>
            <person name="Quesneville H."/>
            <person name="Rascle C."/>
            <person name="Schumacher J."/>
            <person name="Segurens B."/>
            <person name="Sexton A."/>
            <person name="Silva E."/>
            <person name="Sirven C."/>
            <person name="Soanes D.M."/>
            <person name="Talbot N.J."/>
            <person name="Templeton M."/>
            <person name="Yandava C."/>
            <person name="Yarden O."/>
            <person name="Zeng Q."/>
            <person name="Rollins J.A."/>
            <person name="Lebrun M.H."/>
            <person name="Dickman M."/>
        </authorList>
    </citation>
    <scope>NUCLEOTIDE SEQUENCE [LARGE SCALE GENOMIC DNA]</scope>
    <source>
        <strain evidence="2">ATCC 18683 / 1980 / Ss-1</strain>
    </source>
</reference>
<dbReference type="GeneID" id="5491802"/>
<evidence type="ECO:0000313" key="2">
    <source>
        <dbReference type="Proteomes" id="UP000001312"/>
    </source>
</evidence>
<keyword evidence="2" id="KW-1185">Reference proteome</keyword>
<dbReference type="RefSeq" id="XP_001595176.1">
    <property type="nucleotide sequence ID" value="XM_001595126.1"/>
</dbReference>
<dbReference type="KEGG" id="ssl:SS1G_03265"/>
<dbReference type="EMBL" id="CH476624">
    <property type="protein sequence ID" value="EDO00791.1"/>
    <property type="molecule type" value="Genomic_DNA"/>
</dbReference>
<evidence type="ECO:0000313" key="1">
    <source>
        <dbReference type="EMBL" id="EDO00791.1"/>
    </source>
</evidence>
<dbReference type="InParanoid" id="A7ED75"/>
<dbReference type="AlphaFoldDB" id="A7ED75"/>
<dbReference type="HOGENOM" id="CLU_3260811_0_0_1"/>
<name>A7ED75_SCLS1</name>
<protein>
    <submittedName>
        <fullName evidence="1">Uncharacterized protein</fullName>
    </submittedName>
</protein>